<accession>A0A974BVB4</accession>
<sequence>MLEFNIKKRFRVFQSRPKRQLQKTNRRKCICISYVNKPDQCFRSGAIIIGMTAEQIFWHKSCIYNIVDEQLKCARLLT</sequence>
<protein>
    <submittedName>
        <fullName evidence="1">Uncharacterized protein</fullName>
    </submittedName>
</protein>
<proteinExistence type="predicted"/>
<name>A0A974BVB4_XENLA</name>
<organism evidence="1 2">
    <name type="scientific">Xenopus laevis</name>
    <name type="common">African clawed frog</name>
    <dbReference type="NCBI Taxonomy" id="8355"/>
    <lineage>
        <taxon>Eukaryota</taxon>
        <taxon>Metazoa</taxon>
        <taxon>Chordata</taxon>
        <taxon>Craniata</taxon>
        <taxon>Vertebrata</taxon>
        <taxon>Euteleostomi</taxon>
        <taxon>Amphibia</taxon>
        <taxon>Batrachia</taxon>
        <taxon>Anura</taxon>
        <taxon>Pipoidea</taxon>
        <taxon>Pipidae</taxon>
        <taxon>Xenopodinae</taxon>
        <taxon>Xenopus</taxon>
        <taxon>Xenopus</taxon>
    </lineage>
</organism>
<dbReference type="AlphaFoldDB" id="A0A974BVB4"/>
<dbReference type="Proteomes" id="UP000694892">
    <property type="component" value="Chromosome 9_10S"/>
</dbReference>
<evidence type="ECO:0000313" key="2">
    <source>
        <dbReference type="Proteomes" id="UP000694892"/>
    </source>
</evidence>
<evidence type="ECO:0000313" key="1">
    <source>
        <dbReference type="EMBL" id="OCT61508.1"/>
    </source>
</evidence>
<gene>
    <name evidence="1" type="ORF">XELAEV_18047535mg</name>
</gene>
<dbReference type="EMBL" id="CM004483">
    <property type="protein sequence ID" value="OCT61508.1"/>
    <property type="molecule type" value="Genomic_DNA"/>
</dbReference>
<reference evidence="2" key="1">
    <citation type="journal article" date="2016" name="Nature">
        <title>Genome evolution in the allotetraploid frog Xenopus laevis.</title>
        <authorList>
            <person name="Session A.M."/>
            <person name="Uno Y."/>
            <person name="Kwon T."/>
            <person name="Chapman J.A."/>
            <person name="Toyoda A."/>
            <person name="Takahashi S."/>
            <person name="Fukui A."/>
            <person name="Hikosaka A."/>
            <person name="Suzuki A."/>
            <person name="Kondo M."/>
            <person name="van Heeringen S.J."/>
            <person name="Quigley I."/>
            <person name="Heinz S."/>
            <person name="Ogino H."/>
            <person name="Ochi H."/>
            <person name="Hellsten U."/>
            <person name="Lyons J.B."/>
            <person name="Simakov O."/>
            <person name="Putnam N."/>
            <person name="Stites J."/>
            <person name="Kuroki Y."/>
            <person name="Tanaka T."/>
            <person name="Michiue T."/>
            <person name="Watanabe M."/>
            <person name="Bogdanovic O."/>
            <person name="Lister R."/>
            <person name="Georgiou G."/>
            <person name="Paranjpe S.S."/>
            <person name="van Kruijsbergen I."/>
            <person name="Shu S."/>
            <person name="Carlson J."/>
            <person name="Kinoshita T."/>
            <person name="Ohta Y."/>
            <person name="Mawaribuchi S."/>
            <person name="Jenkins J."/>
            <person name="Grimwood J."/>
            <person name="Schmutz J."/>
            <person name="Mitros T."/>
            <person name="Mozaffari S.V."/>
            <person name="Suzuki Y."/>
            <person name="Haramoto Y."/>
            <person name="Yamamoto T.S."/>
            <person name="Takagi C."/>
            <person name="Heald R."/>
            <person name="Miller K."/>
            <person name="Haudenschild C."/>
            <person name="Kitzman J."/>
            <person name="Nakayama T."/>
            <person name="Izutsu Y."/>
            <person name="Robert J."/>
            <person name="Fortriede J."/>
            <person name="Burns K."/>
            <person name="Lotay V."/>
            <person name="Karimi K."/>
            <person name="Yasuoka Y."/>
            <person name="Dichmann D.S."/>
            <person name="Flajnik M.F."/>
            <person name="Houston D.W."/>
            <person name="Shendure J."/>
            <person name="DuPasquier L."/>
            <person name="Vize P.D."/>
            <person name="Zorn A.M."/>
            <person name="Ito M."/>
            <person name="Marcotte E.M."/>
            <person name="Wallingford J.B."/>
            <person name="Ito Y."/>
            <person name="Asashima M."/>
            <person name="Ueno N."/>
            <person name="Matsuda Y."/>
            <person name="Veenstra G.J."/>
            <person name="Fujiyama A."/>
            <person name="Harland R.M."/>
            <person name="Taira M."/>
            <person name="Rokhsar D.S."/>
        </authorList>
    </citation>
    <scope>NUCLEOTIDE SEQUENCE [LARGE SCALE GENOMIC DNA]</scope>
    <source>
        <strain evidence="2">J</strain>
    </source>
</reference>